<dbReference type="PANTHER" id="PTHR24300:SF403">
    <property type="entry name" value="CYTOCHROME P450 306A1"/>
    <property type="match status" value="1"/>
</dbReference>
<feature type="binding site" description="axial binding residue" evidence="4">
    <location>
        <position position="253"/>
    </location>
    <ligand>
        <name>heme</name>
        <dbReference type="ChEBI" id="CHEBI:30413"/>
    </ligand>
    <ligandPart>
        <name>Fe</name>
        <dbReference type="ChEBI" id="CHEBI:18248"/>
    </ligandPart>
</feature>
<dbReference type="GO" id="GO:0008395">
    <property type="term" value="F:steroid hydroxylase activity"/>
    <property type="evidence" value="ECO:0007669"/>
    <property type="project" value="TreeGrafter"/>
</dbReference>
<dbReference type="GO" id="GO:0016712">
    <property type="term" value="F:oxidoreductase activity, acting on paired donors, with incorporation or reduction of molecular oxygen, reduced flavin or flavoprotein as one donor, and incorporation of one atom of oxygen"/>
    <property type="evidence" value="ECO:0007669"/>
    <property type="project" value="TreeGrafter"/>
</dbReference>
<evidence type="ECO:0000313" key="6">
    <source>
        <dbReference type="EMBL" id="GFR58999.1"/>
    </source>
</evidence>
<dbReference type="SUPFAM" id="SSF48264">
    <property type="entry name" value="Cytochrome P450"/>
    <property type="match status" value="1"/>
</dbReference>
<organism evidence="6 7">
    <name type="scientific">Elysia marginata</name>
    <dbReference type="NCBI Taxonomy" id="1093978"/>
    <lineage>
        <taxon>Eukaryota</taxon>
        <taxon>Metazoa</taxon>
        <taxon>Spiralia</taxon>
        <taxon>Lophotrochozoa</taxon>
        <taxon>Mollusca</taxon>
        <taxon>Gastropoda</taxon>
        <taxon>Heterobranchia</taxon>
        <taxon>Euthyneura</taxon>
        <taxon>Panpulmonata</taxon>
        <taxon>Sacoglossa</taxon>
        <taxon>Placobranchoidea</taxon>
        <taxon>Plakobranchidae</taxon>
        <taxon>Elysia</taxon>
    </lineage>
</organism>
<dbReference type="GO" id="GO:0005737">
    <property type="term" value="C:cytoplasm"/>
    <property type="evidence" value="ECO:0007669"/>
    <property type="project" value="TreeGrafter"/>
</dbReference>
<keyword evidence="5" id="KW-0503">Monooxygenase</keyword>
<dbReference type="Gene3D" id="1.10.630.10">
    <property type="entry name" value="Cytochrome P450"/>
    <property type="match status" value="2"/>
</dbReference>
<dbReference type="PRINTS" id="PR00463">
    <property type="entry name" value="EP450I"/>
</dbReference>
<dbReference type="Pfam" id="PF00067">
    <property type="entry name" value="p450"/>
    <property type="match status" value="2"/>
</dbReference>
<evidence type="ECO:0000256" key="5">
    <source>
        <dbReference type="RuleBase" id="RU000461"/>
    </source>
</evidence>
<dbReference type="InterPro" id="IPR001128">
    <property type="entry name" value="Cyt_P450"/>
</dbReference>
<dbReference type="GO" id="GO:0006805">
    <property type="term" value="P:xenobiotic metabolic process"/>
    <property type="evidence" value="ECO:0007669"/>
    <property type="project" value="TreeGrafter"/>
</dbReference>
<keyword evidence="2 4" id="KW-0479">Metal-binding</keyword>
<dbReference type="AlphaFoldDB" id="A0AAV4EDU7"/>
<dbReference type="Proteomes" id="UP000762676">
    <property type="component" value="Unassembled WGS sequence"/>
</dbReference>
<evidence type="ECO:0000256" key="2">
    <source>
        <dbReference type="ARBA" id="ARBA00022723"/>
    </source>
</evidence>
<dbReference type="PANTHER" id="PTHR24300">
    <property type="entry name" value="CYTOCHROME P450 508A4-RELATED"/>
    <property type="match status" value="1"/>
</dbReference>
<name>A0AAV4EDU7_9GAST</name>
<keyword evidence="7" id="KW-1185">Reference proteome</keyword>
<comment type="similarity">
    <text evidence="1 5">Belongs to the cytochrome P450 family.</text>
</comment>
<protein>
    <submittedName>
        <fullName evidence="6">Cytochrome P450 2D14-like</fullName>
    </submittedName>
</protein>
<keyword evidence="4 5" id="KW-0349">Heme</keyword>
<dbReference type="GO" id="GO:0020037">
    <property type="term" value="F:heme binding"/>
    <property type="evidence" value="ECO:0007669"/>
    <property type="project" value="InterPro"/>
</dbReference>
<proteinExistence type="inferred from homology"/>
<dbReference type="EMBL" id="BMAT01010699">
    <property type="protein sequence ID" value="GFR58999.1"/>
    <property type="molecule type" value="Genomic_DNA"/>
</dbReference>
<dbReference type="PROSITE" id="PS00086">
    <property type="entry name" value="CYTOCHROME_P450"/>
    <property type="match status" value="1"/>
</dbReference>
<comment type="caution">
    <text evidence="6">The sequence shown here is derived from an EMBL/GenBank/DDBJ whole genome shotgun (WGS) entry which is preliminary data.</text>
</comment>
<evidence type="ECO:0000313" key="7">
    <source>
        <dbReference type="Proteomes" id="UP000762676"/>
    </source>
</evidence>
<evidence type="ECO:0000256" key="1">
    <source>
        <dbReference type="ARBA" id="ARBA00010617"/>
    </source>
</evidence>
<sequence length="312" mass="35259">AGDIFSLYFGSRLVVVLNSYKMVKEGLVTNANALSDRPPWKHLEGSTNGLFFSNGHLWKEQRTMSISILRSFGMGKGSLSTKIKEEVSSYLEALAALRGKPTDVFLLTRTSISNIICSIIVGKRYEYDDPFFAAFMESFDKMAQASETAAPVMFWPWLRHIPGNFMKSKTLNRCVHEMLEEFCIPHLCIAEVTLQGYTIPAGTTVLPNLDIVMMDENIWEKPLEFRPERFIDDKGNLIKHEAFMPFSVGRRMCLGEALASMELFLFVSSLVQRFQLQPTTPSRPPKVDAIDGIVSAPKSFHVRFFERASLHA</sequence>
<evidence type="ECO:0000256" key="4">
    <source>
        <dbReference type="PIRSR" id="PIRSR602401-1"/>
    </source>
</evidence>
<reference evidence="6 7" key="1">
    <citation type="journal article" date="2021" name="Elife">
        <title>Chloroplast acquisition without the gene transfer in kleptoplastic sea slugs, Plakobranchus ocellatus.</title>
        <authorList>
            <person name="Maeda T."/>
            <person name="Takahashi S."/>
            <person name="Yoshida T."/>
            <person name="Shimamura S."/>
            <person name="Takaki Y."/>
            <person name="Nagai Y."/>
            <person name="Toyoda A."/>
            <person name="Suzuki Y."/>
            <person name="Arimoto A."/>
            <person name="Ishii H."/>
            <person name="Satoh N."/>
            <person name="Nishiyama T."/>
            <person name="Hasebe M."/>
            <person name="Maruyama T."/>
            <person name="Minagawa J."/>
            <person name="Obokata J."/>
            <person name="Shigenobu S."/>
        </authorList>
    </citation>
    <scope>NUCLEOTIDE SEQUENCE [LARGE SCALE GENOMIC DNA]</scope>
</reference>
<keyword evidence="3 4" id="KW-0408">Iron</keyword>
<feature type="non-terminal residue" evidence="6">
    <location>
        <position position="1"/>
    </location>
</feature>
<dbReference type="InterPro" id="IPR017972">
    <property type="entry name" value="Cyt_P450_CS"/>
</dbReference>
<dbReference type="InterPro" id="IPR050182">
    <property type="entry name" value="Cytochrome_P450_fam2"/>
</dbReference>
<dbReference type="InterPro" id="IPR002401">
    <property type="entry name" value="Cyt_P450_E_grp-I"/>
</dbReference>
<keyword evidence="5" id="KW-0560">Oxidoreductase</keyword>
<evidence type="ECO:0000256" key="3">
    <source>
        <dbReference type="ARBA" id="ARBA00023004"/>
    </source>
</evidence>
<comment type="cofactor">
    <cofactor evidence="4">
        <name>heme</name>
        <dbReference type="ChEBI" id="CHEBI:30413"/>
    </cofactor>
</comment>
<gene>
    <name evidence="6" type="ORF">ElyMa_005375500</name>
</gene>
<accession>A0AAV4EDU7</accession>
<dbReference type="InterPro" id="IPR036396">
    <property type="entry name" value="Cyt_P450_sf"/>
</dbReference>
<dbReference type="GO" id="GO:0005506">
    <property type="term" value="F:iron ion binding"/>
    <property type="evidence" value="ECO:0007669"/>
    <property type="project" value="InterPro"/>
</dbReference>
<dbReference type="GO" id="GO:0006082">
    <property type="term" value="P:organic acid metabolic process"/>
    <property type="evidence" value="ECO:0007669"/>
    <property type="project" value="TreeGrafter"/>
</dbReference>